<feature type="domain" description="Aminoacyl-transfer RNA synthetases class-II family profile" evidence="8">
    <location>
        <begin position="133"/>
        <end position="422"/>
    </location>
</feature>
<evidence type="ECO:0000256" key="6">
    <source>
        <dbReference type="ARBA" id="ARBA00023146"/>
    </source>
</evidence>
<evidence type="ECO:0000256" key="3">
    <source>
        <dbReference type="ARBA" id="ARBA00022741"/>
    </source>
</evidence>
<dbReference type="GO" id="GO:0003676">
    <property type="term" value="F:nucleic acid binding"/>
    <property type="evidence" value="ECO:0007669"/>
    <property type="project" value="InterPro"/>
</dbReference>
<keyword evidence="10" id="KW-1185">Reference proteome</keyword>
<comment type="catalytic activity">
    <reaction evidence="7">
        <text>tRNA(Asn) + L-asparagine + ATP = L-asparaginyl-tRNA(Asn) + AMP + diphosphate + H(+)</text>
        <dbReference type="Rhea" id="RHEA:11180"/>
        <dbReference type="Rhea" id="RHEA-COMP:9659"/>
        <dbReference type="Rhea" id="RHEA-COMP:9674"/>
        <dbReference type="ChEBI" id="CHEBI:15378"/>
        <dbReference type="ChEBI" id="CHEBI:30616"/>
        <dbReference type="ChEBI" id="CHEBI:33019"/>
        <dbReference type="ChEBI" id="CHEBI:58048"/>
        <dbReference type="ChEBI" id="CHEBI:78442"/>
        <dbReference type="ChEBI" id="CHEBI:78515"/>
        <dbReference type="ChEBI" id="CHEBI:456215"/>
        <dbReference type="EC" id="6.1.1.22"/>
    </reaction>
</comment>
<dbReference type="GO" id="GO:0005737">
    <property type="term" value="C:cytoplasm"/>
    <property type="evidence" value="ECO:0007669"/>
    <property type="project" value="UniProtKB-SubCell"/>
</dbReference>
<evidence type="ECO:0000256" key="1">
    <source>
        <dbReference type="ARBA" id="ARBA00008226"/>
    </source>
</evidence>
<dbReference type="NCBIfam" id="TIGR00457">
    <property type="entry name" value="asnS"/>
    <property type="match status" value="1"/>
</dbReference>
<sequence>MNNYVSIEKISRFEGEEVLIRGWLYNKRSSGKIVFLQVRDGSGFIQGVVIKKEVDNEVFNLCKELNQESSIIVSGMVQKDDRSKLGFELLVKEVTMVSQADEGYPISLKEHGTDFLMDYRHLWMRTPKQNAILRIRDEINLSIRNYFHDNGFVLIEPPVITPTSCEGTTDLFGIDYFGEDAYLSQTGQLYAEAAAMAFGKVYSFGPTFRAEKSKTRKHLNEFWMVEPEMAYVTFEENLVIQENLIAHIVQSVLSNRRQELAELERDTALLEKIKPPFPRITYTDAVEMLQKADFEFEWGDDFGAPHESHIASKYEKPVFITHFPAKMKPFYMEPCPENPNVILGADLIAPEGYGEIIGGSQRIHDLDLLLKKMKEENLPEDPYQWYIELRKYGSVPHSGFGMGLERTVAWVCGIDHIRQTIPFARTLNRIYP</sequence>
<name>A0A1H3NMT7_9FIRM</name>
<dbReference type="Proteomes" id="UP000199230">
    <property type="component" value="Unassembled WGS sequence"/>
</dbReference>
<reference evidence="9 10" key="1">
    <citation type="submission" date="2016-10" db="EMBL/GenBank/DDBJ databases">
        <authorList>
            <person name="de Groot N.N."/>
        </authorList>
    </citation>
    <scope>NUCLEOTIDE SEQUENCE [LARGE SCALE GENOMIC DNA]</scope>
    <source>
        <strain evidence="9 10">APO</strain>
    </source>
</reference>
<dbReference type="OrthoDB" id="9762036at2"/>
<dbReference type="PRINTS" id="PR01042">
    <property type="entry name" value="TRNASYNTHASP"/>
</dbReference>
<proteinExistence type="inferred from homology"/>
<dbReference type="GO" id="GO:0140096">
    <property type="term" value="F:catalytic activity, acting on a protein"/>
    <property type="evidence" value="ECO:0007669"/>
    <property type="project" value="UniProtKB-ARBA"/>
</dbReference>
<dbReference type="InterPro" id="IPR002312">
    <property type="entry name" value="Asp/Asn-tRNA-synth_IIb"/>
</dbReference>
<evidence type="ECO:0000256" key="7">
    <source>
        <dbReference type="HAMAP-Rule" id="MF_00534"/>
    </source>
</evidence>
<evidence type="ECO:0000259" key="8">
    <source>
        <dbReference type="PROSITE" id="PS50862"/>
    </source>
</evidence>
<protein>
    <recommendedName>
        <fullName evidence="7">Asparagine--tRNA ligase</fullName>
        <ecNumber evidence="7">6.1.1.22</ecNumber>
    </recommendedName>
    <alternativeName>
        <fullName evidence="7">Asparaginyl-tRNA synthetase</fullName>
        <shortName evidence="7">AsnRS</shortName>
    </alternativeName>
</protein>
<dbReference type="GO" id="GO:0016740">
    <property type="term" value="F:transferase activity"/>
    <property type="evidence" value="ECO:0007669"/>
    <property type="project" value="UniProtKB-ARBA"/>
</dbReference>
<dbReference type="Gene3D" id="3.30.930.10">
    <property type="entry name" value="Bira Bifunctional Protein, Domain 2"/>
    <property type="match status" value="1"/>
</dbReference>
<comment type="subunit">
    <text evidence="7">Homodimer.</text>
</comment>
<evidence type="ECO:0000256" key="4">
    <source>
        <dbReference type="ARBA" id="ARBA00022840"/>
    </source>
</evidence>
<comment type="similarity">
    <text evidence="1 7">Belongs to the class-II aminoacyl-tRNA synthetase family.</text>
</comment>
<evidence type="ECO:0000256" key="2">
    <source>
        <dbReference type="ARBA" id="ARBA00022598"/>
    </source>
</evidence>
<keyword evidence="7" id="KW-0963">Cytoplasm</keyword>
<keyword evidence="4 7" id="KW-0067">ATP-binding</keyword>
<dbReference type="InterPro" id="IPR004364">
    <property type="entry name" value="Aa-tRNA-synt_II"/>
</dbReference>
<dbReference type="InterPro" id="IPR045864">
    <property type="entry name" value="aa-tRNA-synth_II/BPL/LPL"/>
</dbReference>
<dbReference type="NCBIfam" id="NF003483">
    <property type="entry name" value="PRK05159.1"/>
    <property type="match status" value="1"/>
</dbReference>
<evidence type="ECO:0000313" key="9">
    <source>
        <dbReference type="EMBL" id="SDY90212.1"/>
    </source>
</evidence>
<keyword evidence="2 7" id="KW-0436">Ligase</keyword>
<evidence type="ECO:0000256" key="5">
    <source>
        <dbReference type="ARBA" id="ARBA00022917"/>
    </source>
</evidence>
<dbReference type="PROSITE" id="PS50862">
    <property type="entry name" value="AA_TRNA_LIGASE_II"/>
    <property type="match status" value="1"/>
</dbReference>
<evidence type="ECO:0000313" key="10">
    <source>
        <dbReference type="Proteomes" id="UP000199230"/>
    </source>
</evidence>
<dbReference type="Pfam" id="PF01336">
    <property type="entry name" value="tRNA_anti-codon"/>
    <property type="match status" value="1"/>
</dbReference>
<dbReference type="InterPro" id="IPR004365">
    <property type="entry name" value="NA-bd_OB_tRNA"/>
</dbReference>
<keyword evidence="6 7" id="KW-0030">Aminoacyl-tRNA synthetase</keyword>
<organism evidence="9 10">
    <name type="scientific">Tindallia californiensis</name>
    <dbReference type="NCBI Taxonomy" id="159292"/>
    <lineage>
        <taxon>Bacteria</taxon>
        <taxon>Bacillati</taxon>
        <taxon>Bacillota</taxon>
        <taxon>Clostridia</taxon>
        <taxon>Peptostreptococcales</taxon>
        <taxon>Tindalliaceae</taxon>
        <taxon>Tindallia</taxon>
    </lineage>
</organism>
<dbReference type="Gene3D" id="2.40.50.140">
    <property type="entry name" value="Nucleic acid-binding proteins"/>
    <property type="match status" value="1"/>
</dbReference>
<dbReference type="InterPro" id="IPR006195">
    <property type="entry name" value="aa-tRNA-synth_II"/>
</dbReference>
<dbReference type="SUPFAM" id="SSF55681">
    <property type="entry name" value="Class II aaRS and biotin synthetases"/>
    <property type="match status" value="1"/>
</dbReference>
<dbReference type="EC" id="6.1.1.22" evidence="7"/>
<accession>A0A1H3NMT7</accession>
<dbReference type="EMBL" id="FNPV01000005">
    <property type="protein sequence ID" value="SDY90212.1"/>
    <property type="molecule type" value="Genomic_DNA"/>
</dbReference>
<dbReference type="NCBIfam" id="NF003037">
    <property type="entry name" value="PRK03932.1"/>
    <property type="match status" value="1"/>
</dbReference>
<dbReference type="PANTHER" id="PTHR22594">
    <property type="entry name" value="ASPARTYL/LYSYL-TRNA SYNTHETASE"/>
    <property type="match status" value="1"/>
</dbReference>
<dbReference type="GO" id="GO:0005524">
    <property type="term" value="F:ATP binding"/>
    <property type="evidence" value="ECO:0007669"/>
    <property type="project" value="UniProtKB-UniRule"/>
</dbReference>
<keyword evidence="3 7" id="KW-0547">Nucleotide-binding</keyword>
<dbReference type="AlphaFoldDB" id="A0A1H3NMT7"/>
<dbReference type="InterPro" id="IPR012340">
    <property type="entry name" value="NA-bd_OB-fold"/>
</dbReference>
<dbReference type="GO" id="GO:0006421">
    <property type="term" value="P:asparaginyl-tRNA aminoacylation"/>
    <property type="evidence" value="ECO:0007669"/>
    <property type="project" value="UniProtKB-UniRule"/>
</dbReference>
<dbReference type="InterPro" id="IPR004522">
    <property type="entry name" value="Asn-tRNA-ligase"/>
</dbReference>
<keyword evidence="5 7" id="KW-0648">Protein biosynthesis</keyword>
<gene>
    <name evidence="7" type="primary">asnS</name>
    <name evidence="9" type="ORF">SAMN05192546_105197</name>
</gene>
<comment type="subcellular location">
    <subcellularLocation>
        <location evidence="7">Cytoplasm</location>
    </subcellularLocation>
</comment>
<dbReference type="STRING" id="159292.SAMN05192546_105197"/>
<dbReference type="Pfam" id="PF00152">
    <property type="entry name" value="tRNA-synt_2"/>
    <property type="match status" value="1"/>
</dbReference>
<dbReference type="HAMAP" id="MF_00534">
    <property type="entry name" value="Asn_tRNA_synth"/>
    <property type="match status" value="1"/>
</dbReference>
<dbReference type="PANTHER" id="PTHR22594:SF34">
    <property type="entry name" value="ASPARAGINE--TRNA LIGASE, MITOCHONDRIAL-RELATED"/>
    <property type="match status" value="1"/>
</dbReference>
<dbReference type="RefSeq" id="WP_093313319.1">
    <property type="nucleotide sequence ID" value="NZ_FNPV01000005.1"/>
</dbReference>
<dbReference type="CDD" id="cd04323">
    <property type="entry name" value="AsnRS_cyto_like_N"/>
    <property type="match status" value="1"/>
</dbReference>
<dbReference type="SUPFAM" id="SSF50249">
    <property type="entry name" value="Nucleic acid-binding proteins"/>
    <property type="match status" value="1"/>
</dbReference>
<dbReference type="GO" id="GO:0004816">
    <property type="term" value="F:asparagine-tRNA ligase activity"/>
    <property type="evidence" value="ECO:0007669"/>
    <property type="project" value="UniProtKB-UniRule"/>
</dbReference>
<dbReference type="CDD" id="cd00776">
    <property type="entry name" value="AsxRS_core"/>
    <property type="match status" value="1"/>
</dbReference>